<feature type="repeat" description="RCC1" evidence="2">
    <location>
        <begin position="264"/>
        <end position="315"/>
    </location>
</feature>
<dbReference type="PANTHER" id="PTHR22870:SF441">
    <property type="entry name" value="REGULATOR OF CHROMOSOME CONDENSATION"/>
    <property type="match status" value="1"/>
</dbReference>
<dbReference type="InterPro" id="IPR058923">
    <property type="entry name" value="RCC1-like_dom"/>
</dbReference>
<dbReference type="Gene3D" id="2.130.10.30">
    <property type="entry name" value="Regulator of chromosome condensation 1/beta-lactamase-inhibitor protein II"/>
    <property type="match status" value="3"/>
</dbReference>
<name>A0A8K1CTZ9_PYTOL</name>
<evidence type="ECO:0000313" key="5">
    <source>
        <dbReference type="EMBL" id="TMW68243.1"/>
    </source>
</evidence>
<dbReference type="SUPFAM" id="SSF50985">
    <property type="entry name" value="RCC1/BLIP-II"/>
    <property type="match status" value="2"/>
</dbReference>
<feature type="repeat" description="RCC1" evidence="2">
    <location>
        <begin position="91"/>
        <end position="160"/>
    </location>
</feature>
<dbReference type="PROSITE" id="PS50012">
    <property type="entry name" value="RCC1_3"/>
    <property type="match status" value="6"/>
</dbReference>
<feature type="region of interest" description="Disordered" evidence="3">
    <location>
        <begin position="220"/>
        <end position="242"/>
    </location>
</feature>
<gene>
    <name evidence="5" type="ORF">Poli38472_005711</name>
</gene>
<reference evidence="5" key="1">
    <citation type="submission" date="2019-03" db="EMBL/GenBank/DDBJ databases">
        <title>Long read genome sequence of the mycoparasitic Pythium oligandrum ATCC 38472 isolated from sugarbeet rhizosphere.</title>
        <authorList>
            <person name="Gaulin E."/>
        </authorList>
    </citation>
    <scope>NUCLEOTIDE SEQUENCE</scope>
    <source>
        <strain evidence="5">ATCC 38472_TT</strain>
    </source>
</reference>
<evidence type="ECO:0000259" key="4">
    <source>
        <dbReference type="Pfam" id="PF25390"/>
    </source>
</evidence>
<dbReference type="Proteomes" id="UP000794436">
    <property type="component" value="Unassembled WGS sequence"/>
</dbReference>
<dbReference type="InterPro" id="IPR009091">
    <property type="entry name" value="RCC1/BLIP-II"/>
</dbReference>
<sequence length="636" mass="69338">MPVELPTDIDAFHAVLRRRVRDQDAIDGFHVAAIEGGGSTQSGVAMDRNVEPPRHVVGQTGCFCADCLLHRKQEWRIGDINTGIVGPRDQWRQYVWGNTERGVLGAVDSELAQRQPVLTPSVCEKVVVHDSKQQRLPIERDAKFISVASGSYHTLLLSESGGVFACGDNTHGALGLGTSKSTLEIPTRINLPATETLNGDVRMVATSGYASFALVRMASSQSQRQQGDSTEQEKKPPLNRRRSIEEIAMGHMKQDETRSRPICNYVFSWGRGDHGILGRGDTASSALPQAIDVFNTINVLEISAGFRHVLVLTEADGVFSFGDGTNGKLGHGDTVNRFSPAKVQALSGIHVIRVSAGDEHSIAVTGESFFNRQVYSWGLGLNGQLGHGDEQPRLKPTRINHFRGRKVISAVAGGSHNIATSEMTDGICVWSWGFGAYGQLGHRGTWDIFVPRSIDEIRRECIRHIDAGVRHSLAISDSQQLWVWGKGIHGPAELDHPDPTSSCIVQPVKVDLPGLQIIAAAATRERTFVWGDRVLEKREKVRGFGESIASAVCSSCPEYASLTSDAFRILYRCGTCQLFSICIGCAHKCHIQHCLELGWTLENALSRDCDCFSAGKCTFDQGDGAEAVLTQFGDDD</sequence>
<organism evidence="5 6">
    <name type="scientific">Pythium oligandrum</name>
    <name type="common">Mycoparasitic fungus</name>
    <dbReference type="NCBI Taxonomy" id="41045"/>
    <lineage>
        <taxon>Eukaryota</taxon>
        <taxon>Sar</taxon>
        <taxon>Stramenopiles</taxon>
        <taxon>Oomycota</taxon>
        <taxon>Peronosporomycetes</taxon>
        <taxon>Pythiales</taxon>
        <taxon>Pythiaceae</taxon>
        <taxon>Pythium</taxon>
    </lineage>
</organism>
<feature type="repeat" description="RCC1" evidence="2">
    <location>
        <begin position="372"/>
        <end position="423"/>
    </location>
</feature>
<keyword evidence="1" id="KW-0677">Repeat</keyword>
<feature type="domain" description="RCC1-like" evidence="4">
    <location>
        <begin position="266"/>
        <end position="525"/>
    </location>
</feature>
<feature type="compositionally biased region" description="Polar residues" evidence="3">
    <location>
        <begin position="220"/>
        <end position="229"/>
    </location>
</feature>
<evidence type="ECO:0000256" key="3">
    <source>
        <dbReference type="SAM" id="MobiDB-lite"/>
    </source>
</evidence>
<dbReference type="Pfam" id="PF13540">
    <property type="entry name" value="RCC1_2"/>
    <property type="match status" value="1"/>
</dbReference>
<dbReference type="PANTHER" id="PTHR22870">
    <property type="entry name" value="REGULATOR OF CHROMOSOME CONDENSATION"/>
    <property type="match status" value="1"/>
</dbReference>
<dbReference type="InterPro" id="IPR051210">
    <property type="entry name" value="Ub_ligase/GEF_domain"/>
</dbReference>
<feature type="repeat" description="RCC1" evidence="2">
    <location>
        <begin position="427"/>
        <end position="478"/>
    </location>
</feature>
<dbReference type="AlphaFoldDB" id="A0A8K1CTZ9"/>
<dbReference type="EMBL" id="SPLM01000002">
    <property type="protein sequence ID" value="TMW68243.1"/>
    <property type="molecule type" value="Genomic_DNA"/>
</dbReference>
<proteinExistence type="predicted"/>
<protein>
    <recommendedName>
        <fullName evidence="4">RCC1-like domain-containing protein</fullName>
    </recommendedName>
</protein>
<dbReference type="OrthoDB" id="8068875at2759"/>
<comment type="caution">
    <text evidence="5">The sequence shown here is derived from an EMBL/GenBank/DDBJ whole genome shotgun (WGS) entry which is preliminary data.</text>
</comment>
<accession>A0A8K1CTZ9</accession>
<dbReference type="PROSITE" id="PS00626">
    <property type="entry name" value="RCC1_2"/>
    <property type="match status" value="2"/>
</dbReference>
<dbReference type="Pfam" id="PF25390">
    <property type="entry name" value="WD40_RLD"/>
    <property type="match status" value="1"/>
</dbReference>
<dbReference type="InterPro" id="IPR000408">
    <property type="entry name" value="Reg_chr_condens"/>
</dbReference>
<feature type="repeat" description="RCC1" evidence="2">
    <location>
        <begin position="161"/>
        <end position="217"/>
    </location>
</feature>
<evidence type="ECO:0000256" key="2">
    <source>
        <dbReference type="PROSITE-ProRule" id="PRU00235"/>
    </source>
</evidence>
<evidence type="ECO:0000313" key="6">
    <source>
        <dbReference type="Proteomes" id="UP000794436"/>
    </source>
</evidence>
<dbReference type="PRINTS" id="PR00633">
    <property type="entry name" value="RCCNDNSATION"/>
</dbReference>
<evidence type="ECO:0000256" key="1">
    <source>
        <dbReference type="ARBA" id="ARBA00022737"/>
    </source>
</evidence>
<feature type="repeat" description="RCC1" evidence="2">
    <location>
        <begin position="316"/>
        <end position="367"/>
    </location>
</feature>
<keyword evidence="6" id="KW-1185">Reference proteome</keyword>